<dbReference type="Proteomes" id="UP000299102">
    <property type="component" value="Unassembled WGS sequence"/>
</dbReference>
<reference evidence="1 2" key="1">
    <citation type="journal article" date="2019" name="Commun. Biol.">
        <title>The bagworm genome reveals a unique fibroin gene that provides high tensile strength.</title>
        <authorList>
            <person name="Kono N."/>
            <person name="Nakamura H."/>
            <person name="Ohtoshi R."/>
            <person name="Tomita M."/>
            <person name="Numata K."/>
            <person name="Arakawa K."/>
        </authorList>
    </citation>
    <scope>NUCLEOTIDE SEQUENCE [LARGE SCALE GENOMIC DNA]</scope>
</reference>
<evidence type="ECO:0000313" key="1">
    <source>
        <dbReference type="EMBL" id="GBP93268.1"/>
    </source>
</evidence>
<dbReference type="EMBL" id="BGZK01002359">
    <property type="protein sequence ID" value="GBP93268.1"/>
    <property type="molecule type" value="Genomic_DNA"/>
</dbReference>
<accession>A0A4C1ZZX5</accession>
<dbReference type="STRING" id="151549.A0A4C1ZZX5"/>
<name>A0A4C1ZZX5_EUMVA</name>
<dbReference type="AlphaFoldDB" id="A0A4C1ZZX5"/>
<protein>
    <submittedName>
        <fullName evidence="1">Uncharacterized protein</fullName>
    </submittedName>
</protein>
<sequence length="249" mass="26107">MSSAVGTHMCRPAALGEAIIVSDLSNDSSFDYIAQPTANFISGAFSGFQSHTTHAYGREGSCFQAPKSDVKIRVDLKGAKAGPENGCRFKSAPGDTQANYATDPDYTRVAVYSCFDNDAEFTKKENSGSGRLTGELAAFEPKGNGFKTCTAEAESSEVKRTKPSVADAAPAPATAAVGSSRHTCVGVEGRDYPIRILKIGIDGFEKKSGCVKYARGLRDYAASASRRGAAVDHGLAPAHARAPAPPALY</sequence>
<evidence type="ECO:0000313" key="2">
    <source>
        <dbReference type="Proteomes" id="UP000299102"/>
    </source>
</evidence>
<proteinExistence type="predicted"/>
<comment type="caution">
    <text evidence="1">The sequence shown here is derived from an EMBL/GenBank/DDBJ whole genome shotgun (WGS) entry which is preliminary data.</text>
</comment>
<organism evidence="1 2">
    <name type="scientific">Eumeta variegata</name>
    <name type="common">Bagworm moth</name>
    <name type="synonym">Eumeta japonica</name>
    <dbReference type="NCBI Taxonomy" id="151549"/>
    <lineage>
        <taxon>Eukaryota</taxon>
        <taxon>Metazoa</taxon>
        <taxon>Ecdysozoa</taxon>
        <taxon>Arthropoda</taxon>
        <taxon>Hexapoda</taxon>
        <taxon>Insecta</taxon>
        <taxon>Pterygota</taxon>
        <taxon>Neoptera</taxon>
        <taxon>Endopterygota</taxon>
        <taxon>Lepidoptera</taxon>
        <taxon>Glossata</taxon>
        <taxon>Ditrysia</taxon>
        <taxon>Tineoidea</taxon>
        <taxon>Psychidae</taxon>
        <taxon>Oiketicinae</taxon>
        <taxon>Eumeta</taxon>
    </lineage>
</organism>
<keyword evidence="2" id="KW-1185">Reference proteome</keyword>
<gene>
    <name evidence="1" type="ORF">EVAR_99248_1</name>
</gene>